<protein>
    <submittedName>
        <fullName evidence="2">Extragenic suppressor protein suhB</fullName>
    </submittedName>
</protein>
<dbReference type="Pfam" id="PF00459">
    <property type="entry name" value="Inositol_P"/>
    <property type="match status" value="1"/>
</dbReference>
<proteinExistence type="predicted"/>
<evidence type="ECO:0000256" key="1">
    <source>
        <dbReference type="PIRSR" id="PIRSR600760-2"/>
    </source>
</evidence>
<comment type="cofactor">
    <cofactor evidence="1">
        <name>Mg(2+)</name>
        <dbReference type="ChEBI" id="CHEBI:18420"/>
    </cofactor>
</comment>
<dbReference type="GO" id="GO:0006020">
    <property type="term" value="P:inositol metabolic process"/>
    <property type="evidence" value="ECO:0007669"/>
    <property type="project" value="TreeGrafter"/>
</dbReference>
<dbReference type="Gene3D" id="3.30.540.10">
    <property type="entry name" value="Fructose-1,6-Bisphosphatase, subunit A, domain 1"/>
    <property type="match status" value="1"/>
</dbReference>
<accession>A0AAQ4CST0</accession>
<reference evidence="2 3" key="1">
    <citation type="journal article" date="2022" name="Microbiol. Resour. Announc.">
        <title>Complete Genome Sequence of the Hyperthermophilic and Acidophilic Archaeon Saccharolobus caldissimus Strain HS-3T.</title>
        <authorList>
            <person name="Sakai H.D."/>
            <person name="Kurosawa N."/>
        </authorList>
    </citation>
    <scope>NUCLEOTIDE SEQUENCE [LARGE SCALE GENOMIC DNA]</scope>
    <source>
        <strain evidence="2 3">JCM32116</strain>
    </source>
</reference>
<feature type="binding site" evidence="1">
    <location>
        <position position="67"/>
    </location>
    <ligand>
        <name>Mg(2+)</name>
        <dbReference type="ChEBI" id="CHEBI:18420"/>
        <label>1</label>
        <note>catalytic</note>
    </ligand>
</feature>
<dbReference type="GO" id="GO:0007165">
    <property type="term" value="P:signal transduction"/>
    <property type="evidence" value="ECO:0007669"/>
    <property type="project" value="TreeGrafter"/>
</dbReference>
<dbReference type="EMBL" id="AP025226">
    <property type="protein sequence ID" value="BDB98861.1"/>
    <property type="molecule type" value="Genomic_DNA"/>
</dbReference>
<keyword evidence="1" id="KW-0479">Metal-binding</keyword>
<evidence type="ECO:0000313" key="3">
    <source>
        <dbReference type="Proteomes" id="UP001319921"/>
    </source>
</evidence>
<name>A0AAQ4CST0_9CREN</name>
<dbReference type="GO" id="GO:0046872">
    <property type="term" value="F:metal ion binding"/>
    <property type="evidence" value="ECO:0007669"/>
    <property type="project" value="UniProtKB-KW"/>
</dbReference>
<keyword evidence="3" id="KW-1185">Reference proteome</keyword>
<dbReference type="Gene3D" id="3.40.190.80">
    <property type="match status" value="1"/>
</dbReference>
<dbReference type="Proteomes" id="UP001319921">
    <property type="component" value="Chromosome"/>
</dbReference>
<dbReference type="GO" id="GO:0008934">
    <property type="term" value="F:inositol monophosphate 1-phosphatase activity"/>
    <property type="evidence" value="ECO:0007669"/>
    <property type="project" value="TreeGrafter"/>
</dbReference>
<keyword evidence="1" id="KW-0460">Magnesium</keyword>
<feature type="binding site" evidence="1">
    <location>
        <position position="87"/>
    </location>
    <ligand>
        <name>Mg(2+)</name>
        <dbReference type="ChEBI" id="CHEBI:18420"/>
        <label>1</label>
        <note>catalytic</note>
    </ligand>
</feature>
<dbReference type="AlphaFoldDB" id="A0AAQ4CST0"/>
<sequence length="265" mass="29986">MSELIISLNKIAIEVSKYINEIKDEKDLSKIIGIHSGDTTRLIDKRSEEYIFELLRNTGLKIRFVSEESGVINKENYDYTAVIDPLDGSTNFLLDVPWYSVSVALYDKNANGILDSVAGFVVHVPYNKVYSYDEKYAYINGEIFRAYDNSTLPKVILTYFDDRGLDKALKILGSVKGYKIRSLGSASLDMILVCTGKAYMFFDIRGKLRNVDVSASSNFCKHLNLIPTTLTGSKINSGIDDIYKIDEIILSHDQDLMKRIFSFFS</sequence>
<dbReference type="RefSeq" id="WP_229569227.1">
    <property type="nucleotide sequence ID" value="NZ_AP025226.1"/>
</dbReference>
<feature type="binding site" evidence="1">
    <location>
        <position position="212"/>
    </location>
    <ligand>
        <name>Mg(2+)</name>
        <dbReference type="ChEBI" id="CHEBI:18420"/>
        <label>1</label>
        <note>catalytic</note>
    </ligand>
</feature>
<dbReference type="PANTHER" id="PTHR20854">
    <property type="entry name" value="INOSITOL MONOPHOSPHATASE"/>
    <property type="match status" value="1"/>
</dbReference>
<evidence type="ECO:0000313" key="2">
    <source>
        <dbReference type="EMBL" id="BDB98861.1"/>
    </source>
</evidence>
<dbReference type="PRINTS" id="PR00377">
    <property type="entry name" value="IMPHPHTASES"/>
</dbReference>
<gene>
    <name evidence="2" type="ORF">SACC_18780</name>
</gene>
<dbReference type="InterPro" id="IPR000760">
    <property type="entry name" value="Inositol_monophosphatase-like"/>
</dbReference>
<dbReference type="PANTHER" id="PTHR20854:SF4">
    <property type="entry name" value="INOSITOL-1-MONOPHOSPHATASE-RELATED"/>
    <property type="match status" value="1"/>
</dbReference>
<feature type="binding site" evidence="1">
    <location>
        <position position="84"/>
    </location>
    <ligand>
        <name>Mg(2+)</name>
        <dbReference type="ChEBI" id="CHEBI:18420"/>
        <label>1</label>
        <note>catalytic</note>
    </ligand>
</feature>
<feature type="binding site" evidence="1">
    <location>
        <position position="86"/>
    </location>
    <ligand>
        <name>Mg(2+)</name>
        <dbReference type="ChEBI" id="CHEBI:18420"/>
        <label>1</label>
        <note>catalytic</note>
    </ligand>
</feature>
<organism evidence="2 3">
    <name type="scientific">Saccharolobus caldissimus</name>
    <dbReference type="NCBI Taxonomy" id="1702097"/>
    <lineage>
        <taxon>Archaea</taxon>
        <taxon>Thermoproteota</taxon>
        <taxon>Thermoprotei</taxon>
        <taxon>Sulfolobales</taxon>
        <taxon>Sulfolobaceae</taxon>
        <taxon>Saccharolobus</taxon>
    </lineage>
</organism>
<dbReference type="GeneID" id="68866608"/>
<dbReference type="KEGG" id="scas:SACC_18780"/>
<dbReference type="SUPFAM" id="SSF56655">
    <property type="entry name" value="Carbohydrate phosphatase"/>
    <property type="match status" value="1"/>
</dbReference>